<proteinExistence type="predicted"/>
<comment type="caution">
    <text evidence="1">The sequence shown here is derived from an EMBL/GenBank/DDBJ whole genome shotgun (WGS) entry which is preliminary data.</text>
</comment>
<keyword evidence="2" id="KW-1185">Reference proteome</keyword>
<name>A0A4Q2T4F3_9HYPH</name>
<dbReference type="RefSeq" id="WP_129332165.1">
    <property type="nucleotide sequence ID" value="NZ_SDVB01000238.1"/>
</dbReference>
<sequence>MTDATANLALPYLLPAQAQKHVTHNEALQRLDALVQLVIVGTSASPPADAADGGCYWTAAPAAGAWSGKEGRLAFRQDGSWIFITPRPGWRAFDLQRGRLVVFAEGGWNDLPLPADAAVETLGINAAADGYNRLAVAADATLFSHAGHGHQVKINKAAAAETASLLFQSGWQGRAEMGLAGSDAFAIKVSPDGSSWTTALAISAAGVVEMTGRPAVRASLAASTLAPADGSHTGFDDLHVVQGGFALGPALGSGYGHALTVPATGIYQVSIGAALLSSAGHEIALTVNGTTSISTINGPALSSGTFQSAMVVTWLSAGDELSFRHGGSAELRFGYGGTELSAVMI</sequence>
<gene>
    <name evidence="1" type="ORF">EUU22_11670</name>
</gene>
<dbReference type="InterPro" id="IPR021251">
    <property type="entry name" value="DUF2793"/>
</dbReference>
<protein>
    <submittedName>
        <fullName evidence="1">DUF2793 domain-containing protein</fullName>
    </submittedName>
</protein>
<dbReference type="AlphaFoldDB" id="A0A4Q2T4F3"/>
<dbReference type="OrthoDB" id="564699at2"/>
<accession>A0A4Q2T4F3</accession>
<dbReference type="EMBL" id="SDVB01000238">
    <property type="protein sequence ID" value="RYC11728.1"/>
    <property type="molecule type" value="Genomic_DNA"/>
</dbReference>
<evidence type="ECO:0000313" key="1">
    <source>
        <dbReference type="EMBL" id="RYC11728.1"/>
    </source>
</evidence>
<dbReference type="Proteomes" id="UP000291088">
    <property type="component" value="Unassembled WGS sequence"/>
</dbReference>
<dbReference type="Pfam" id="PF10983">
    <property type="entry name" value="DUF2793"/>
    <property type="match status" value="1"/>
</dbReference>
<evidence type="ECO:0000313" key="2">
    <source>
        <dbReference type="Proteomes" id="UP000291088"/>
    </source>
</evidence>
<organism evidence="1 2">
    <name type="scientific">Ciceribacter ferrooxidans</name>
    <dbReference type="NCBI Taxonomy" id="2509717"/>
    <lineage>
        <taxon>Bacteria</taxon>
        <taxon>Pseudomonadati</taxon>
        <taxon>Pseudomonadota</taxon>
        <taxon>Alphaproteobacteria</taxon>
        <taxon>Hyphomicrobiales</taxon>
        <taxon>Rhizobiaceae</taxon>
        <taxon>Ciceribacter</taxon>
    </lineage>
</organism>
<reference evidence="1 2" key="1">
    <citation type="submission" date="2019-01" db="EMBL/GenBank/DDBJ databases">
        <authorList>
            <person name="Deng T."/>
        </authorList>
    </citation>
    <scope>NUCLEOTIDE SEQUENCE [LARGE SCALE GENOMIC DNA]</scope>
    <source>
        <strain evidence="1 2">F8825</strain>
    </source>
</reference>